<dbReference type="EMBL" id="BAAAQT010000005">
    <property type="protein sequence ID" value="GAA2171864.1"/>
    <property type="molecule type" value="Genomic_DNA"/>
</dbReference>
<protein>
    <submittedName>
        <fullName evidence="2">Uncharacterized protein</fullName>
    </submittedName>
</protein>
<evidence type="ECO:0000313" key="3">
    <source>
        <dbReference type="Proteomes" id="UP001501599"/>
    </source>
</evidence>
<reference evidence="2 3" key="1">
    <citation type="journal article" date="2019" name="Int. J. Syst. Evol. Microbiol.">
        <title>The Global Catalogue of Microorganisms (GCM) 10K type strain sequencing project: providing services to taxonomists for standard genome sequencing and annotation.</title>
        <authorList>
            <consortium name="The Broad Institute Genomics Platform"/>
            <consortium name="The Broad Institute Genome Sequencing Center for Infectious Disease"/>
            <person name="Wu L."/>
            <person name="Ma J."/>
        </authorList>
    </citation>
    <scope>NUCLEOTIDE SEQUENCE [LARGE SCALE GENOMIC DNA]</scope>
    <source>
        <strain evidence="2 3">JCM 16026</strain>
    </source>
</reference>
<comment type="caution">
    <text evidence="2">The sequence shown here is derived from an EMBL/GenBank/DDBJ whole genome shotgun (WGS) entry which is preliminary data.</text>
</comment>
<keyword evidence="1" id="KW-0472">Membrane</keyword>
<keyword evidence="3" id="KW-1185">Reference proteome</keyword>
<evidence type="ECO:0000313" key="2">
    <source>
        <dbReference type="EMBL" id="GAA2171864.1"/>
    </source>
</evidence>
<keyword evidence="1" id="KW-1133">Transmembrane helix</keyword>
<dbReference type="Proteomes" id="UP001501599">
    <property type="component" value="Unassembled WGS sequence"/>
</dbReference>
<sequence>MNAALVRSVAVQQWWSRKQHLLGTSMDRALVRYDAWWLVLVAVILALGATVLIGLAVWCLVTGRGTFTGRFAFARGGVSISVECR</sequence>
<name>A0ABN3AL61_9MICO</name>
<feature type="transmembrane region" description="Helical" evidence="1">
    <location>
        <begin position="35"/>
        <end position="61"/>
    </location>
</feature>
<proteinExistence type="predicted"/>
<evidence type="ECO:0000256" key="1">
    <source>
        <dbReference type="SAM" id="Phobius"/>
    </source>
</evidence>
<keyword evidence="1" id="KW-0812">Transmembrane</keyword>
<gene>
    <name evidence="2" type="ORF">GCM10009846_07510</name>
</gene>
<organism evidence="2 3">
    <name type="scientific">Agrococcus versicolor</name>
    <dbReference type="NCBI Taxonomy" id="501482"/>
    <lineage>
        <taxon>Bacteria</taxon>
        <taxon>Bacillati</taxon>
        <taxon>Actinomycetota</taxon>
        <taxon>Actinomycetes</taxon>
        <taxon>Micrococcales</taxon>
        <taxon>Microbacteriaceae</taxon>
        <taxon>Agrococcus</taxon>
    </lineage>
</organism>
<accession>A0ABN3AL61</accession>